<organism evidence="1">
    <name type="scientific">marine metagenome</name>
    <dbReference type="NCBI Taxonomy" id="408172"/>
    <lineage>
        <taxon>unclassified sequences</taxon>
        <taxon>metagenomes</taxon>
        <taxon>ecological metagenomes</taxon>
    </lineage>
</organism>
<dbReference type="InterPro" id="IPR001015">
    <property type="entry name" value="Ferrochelatase"/>
</dbReference>
<accession>A0A382IV58</accession>
<dbReference type="SUPFAM" id="SSF53800">
    <property type="entry name" value="Chelatase"/>
    <property type="match status" value="1"/>
</dbReference>
<proteinExistence type="predicted"/>
<sequence>MKTGLLLINLGTPDSPKTSAVRSYLRKFLSDPRVIDLPFLGRWLLLNLIILPFHP</sequence>
<dbReference type="Pfam" id="PF00762">
    <property type="entry name" value="Ferrochelatase"/>
    <property type="match status" value="1"/>
</dbReference>
<dbReference type="EMBL" id="UINC01069576">
    <property type="protein sequence ID" value="SVC03057.1"/>
    <property type="molecule type" value="Genomic_DNA"/>
</dbReference>
<dbReference type="AlphaFoldDB" id="A0A382IV58"/>
<gene>
    <name evidence="1" type="ORF">METZ01_LOCUS255911</name>
</gene>
<protein>
    <recommendedName>
        <fullName evidence="2">Ferrochelatase</fullName>
    </recommendedName>
</protein>
<dbReference type="Gene3D" id="3.40.50.1400">
    <property type="match status" value="1"/>
</dbReference>
<dbReference type="GO" id="GO:0006783">
    <property type="term" value="P:heme biosynthetic process"/>
    <property type="evidence" value="ECO:0007669"/>
    <property type="project" value="InterPro"/>
</dbReference>
<dbReference type="GO" id="GO:0004325">
    <property type="term" value="F:ferrochelatase activity"/>
    <property type="evidence" value="ECO:0007669"/>
    <property type="project" value="InterPro"/>
</dbReference>
<name>A0A382IV58_9ZZZZ</name>
<feature type="non-terminal residue" evidence="1">
    <location>
        <position position="55"/>
    </location>
</feature>
<reference evidence="1" key="1">
    <citation type="submission" date="2018-05" db="EMBL/GenBank/DDBJ databases">
        <authorList>
            <person name="Lanie J.A."/>
            <person name="Ng W.-L."/>
            <person name="Kazmierczak K.M."/>
            <person name="Andrzejewski T.M."/>
            <person name="Davidsen T.M."/>
            <person name="Wayne K.J."/>
            <person name="Tettelin H."/>
            <person name="Glass J.I."/>
            <person name="Rusch D."/>
            <person name="Podicherti R."/>
            <person name="Tsui H.-C.T."/>
            <person name="Winkler M.E."/>
        </authorList>
    </citation>
    <scope>NUCLEOTIDE SEQUENCE</scope>
</reference>
<evidence type="ECO:0000313" key="1">
    <source>
        <dbReference type="EMBL" id="SVC03057.1"/>
    </source>
</evidence>
<evidence type="ECO:0008006" key="2">
    <source>
        <dbReference type="Google" id="ProtNLM"/>
    </source>
</evidence>